<accession>A0A813JAQ4</accession>
<feature type="non-terminal residue" evidence="1">
    <location>
        <position position="1"/>
    </location>
</feature>
<evidence type="ECO:0000313" key="2">
    <source>
        <dbReference type="Proteomes" id="UP000626109"/>
    </source>
</evidence>
<protein>
    <submittedName>
        <fullName evidence="1">Uncharacterized protein</fullName>
    </submittedName>
</protein>
<dbReference type="AlphaFoldDB" id="A0A813JAQ4"/>
<gene>
    <name evidence="1" type="ORF">PGLA2088_LOCUS17930</name>
</gene>
<name>A0A813JAQ4_POLGL</name>
<proteinExistence type="predicted"/>
<sequence length="106" mass="11379">DLRAGLGGPTPSRELLPGPCRLCLPGPASYRRLCRGLAHCHHFCPTSSLALLARLGRRTTLGKLSFSLCQEGCQGCQDARRDPRDGCTCSWHLASCSSRCSCEACS</sequence>
<dbReference type="EMBL" id="CAJNNW010024397">
    <property type="protein sequence ID" value="CAE8672187.1"/>
    <property type="molecule type" value="Genomic_DNA"/>
</dbReference>
<reference evidence="1" key="1">
    <citation type="submission" date="2021-02" db="EMBL/GenBank/DDBJ databases">
        <authorList>
            <person name="Dougan E. K."/>
            <person name="Rhodes N."/>
            <person name="Thang M."/>
            <person name="Chan C."/>
        </authorList>
    </citation>
    <scope>NUCLEOTIDE SEQUENCE</scope>
</reference>
<dbReference type="Proteomes" id="UP000626109">
    <property type="component" value="Unassembled WGS sequence"/>
</dbReference>
<organism evidence="1 2">
    <name type="scientific">Polarella glacialis</name>
    <name type="common">Dinoflagellate</name>
    <dbReference type="NCBI Taxonomy" id="89957"/>
    <lineage>
        <taxon>Eukaryota</taxon>
        <taxon>Sar</taxon>
        <taxon>Alveolata</taxon>
        <taxon>Dinophyceae</taxon>
        <taxon>Suessiales</taxon>
        <taxon>Suessiaceae</taxon>
        <taxon>Polarella</taxon>
    </lineage>
</organism>
<evidence type="ECO:0000313" key="1">
    <source>
        <dbReference type="EMBL" id="CAE8672187.1"/>
    </source>
</evidence>
<comment type="caution">
    <text evidence="1">The sequence shown here is derived from an EMBL/GenBank/DDBJ whole genome shotgun (WGS) entry which is preliminary data.</text>
</comment>